<protein>
    <submittedName>
        <fullName evidence="1">Uncharacterized protein</fullName>
    </submittedName>
</protein>
<comment type="caution">
    <text evidence="1">The sequence shown here is derived from an EMBL/GenBank/DDBJ whole genome shotgun (WGS) entry which is preliminary data.</text>
</comment>
<gene>
    <name evidence="1" type="ORF">PCOR1329_LOCUS2900</name>
</gene>
<evidence type="ECO:0000313" key="2">
    <source>
        <dbReference type="Proteomes" id="UP001189429"/>
    </source>
</evidence>
<evidence type="ECO:0000313" key="1">
    <source>
        <dbReference type="EMBL" id="CAK0792251.1"/>
    </source>
</evidence>
<keyword evidence="2" id="KW-1185">Reference proteome</keyword>
<dbReference type="EMBL" id="CAUYUJ010000736">
    <property type="protein sequence ID" value="CAK0792251.1"/>
    <property type="molecule type" value="Genomic_DNA"/>
</dbReference>
<reference evidence="1" key="1">
    <citation type="submission" date="2023-10" db="EMBL/GenBank/DDBJ databases">
        <authorList>
            <person name="Chen Y."/>
            <person name="Shah S."/>
            <person name="Dougan E. K."/>
            <person name="Thang M."/>
            <person name="Chan C."/>
        </authorList>
    </citation>
    <scope>NUCLEOTIDE SEQUENCE [LARGE SCALE GENOMIC DNA]</scope>
</reference>
<accession>A0ABN9PKR3</accession>
<organism evidence="1 2">
    <name type="scientific">Prorocentrum cordatum</name>
    <dbReference type="NCBI Taxonomy" id="2364126"/>
    <lineage>
        <taxon>Eukaryota</taxon>
        <taxon>Sar</taxon>
        <taxon>Alveolata</taxon>
        <taxon>Dinophyceae</taxon>
        <taxon>Prorocentrales</taxon>
        <taxon>Prorocentraceae</taxon>
        <taxon>Prorocentrum</taxon>
    </lineage>
</organism>
<name>A0ABN9PKR3_9DINO</name>
<sequence length="424" mass="45637">MTIVAVTRAVIAASIQIVGAIKTVAVTPAIFGTLVGAVRLAVASRAVGARGRGSPRHSRRSRPGATERLEVWRLREALAQVGTECQASAEHEEDGAEELQLRRHGDDPAQAVKPSFGDTSARLVGLEPRGLGAVRGRAVDRAGNRGEQVSHGLFRRECTSRRRGRTWLGRRNGRCGRAAVLGRGGERRRARLVHVDRGPSAHVANRFLCGADLSDPDVAIRDVGVRVALAHVLRRRDTWRTIASLGSHVGAAFRVSAVQPVHVHRGVVPDAHDENHAAVQGIAESFHAASVLEIRRVPERRLLRLAEVVGHGGRRLVDQTGGRHLDRLAILLVRTSDLDKVAFVGPVAGQELRSDRHGFGGVDLEARTGPEESFVPEPPVVPVAAVPVALPLRARRIPVLSGSALQARALYGTRVRASVHRERG</sequence>
<proteinExistence type="predicted"/>
<dbReference type="Proteomes" id="UP001189429">
    <property type="component" value="Unassembled WGS sequence"/>
</dbReference>